<comment type="similarity">
    <text evidence="5">Belongs to the NtaA/SnaA/DszA monooxygenase family.</text>
</comment>
<evidence type="ECO:0000313" key="10">
    <source>
        <dbReference type="Proteomes" id="UP001296104"/>
    </source>
</evidence>
<dbReference type="InterPro" id="IPR016215">
    <property type="entry name" value="NTA_MOA"/>
</dbReference>
<evidence type="ECO:0000256" key="5">
    <source>
        <dbReference type="ARBA" id="ARBA00033748"/>
    </source>
</evidence>
<dbReference type="GO" id="GO:0016874">
    <property type="term" value="F:ligase activity"/>
    <property type="evidence" value="ECO:0007669"/>
    <property type="project" value="UniProtKB-KW"/>
</dbReference>
<keyword evidence="1" id="KW-0285">Flavoprotein</keyword>
<dbReference type="SUPFAM" id="SSF51679">
    <property type="entry name" value="Bacterial luciferase-like"/>
    <property type="match status" value="1"/>
</dbReference>
<dbReference type="GO" id="GO:0016705">
    <property type="term" value="F:oxidoreductase activity, acting on paired donors, with incorporation or reduction of molecular oxygen"/>
    <property type="evidence" value="ECO:0007669"/>
    <property type="project" value="InterPro"/>
</dbReference>
<evidence type="ECO:0000256" key="4">
    <source>
        <dbReference type="ARBA" id="ARBA00023033"/>
    </source>
</evidence>
<dbReference type="CDD" id="cd01095">
    <property type="entry name" value="Nitrilotriacetate_monoxgenase"/>
    <property type="match status" value="1"/>
</dbReference>
<evidence type="ECO:0000256" key="6">
    <source>
        <dbReference type="SAM" id="Phobius"/>
    </source>
</evidence>
<dbReference type="Pfam" id="PF00296">
    <property type="entry name" value="Bac_luciferase"/>
    <property type="match status" value="1"/>
</dbReference>
<feature type="transmembrane region" description="Helical" evidence="6">
    <location>
        <begin position="12"/>
        <end position="28"/>
    </location>
</feature>
<evidence type="ECO:0000259" key="8">
    <source>
        <dbReference type="Pfam" id="PF03407"/>
    </source>
</evidence>
<dbReference type="Proteomes" id="UP001296104">
    <property type="component" value="Unassembled WGS sequence"/>
</dbReference>
<evidence type="ECO:0000256" key="2">
    <source>
        <dbReference type="ARBA" id="ARBA00022643"/>
    </source>
</evidence>
<dbReference type="InterPro" id="IPR011251">
    <property type="entry name" value="Luciferase-like_dom"/>
</dbReference>
<keyword evidence="9" id="KW-0436">Ligase</keyword>
<sequence>MERSSHRVQKRYYSLTIIVSIVFLYLYLRASAFTARPVRHSDGLSKEYRDLFATNAVNNTLVIVPVNTGMLNWAENLLCSLQSTGFNTSSLIFWALDAAAESTLKAQGRLTYRNAELFATGENENRHGDTRAYKRMMRERPKFYIDVLASGFDILMLDADTVFWQSPLSIVPAGGSEARDGVDIVYSTDSREFYQVHNAFEDERRRGAYVPPICNGIFWMKSSKETIALWREMLDTWEDWWFETPFGRKDFQDDQRAMDVLLNDGRARVVAPFPDGIEKETVPVPPGARLGVRLLDQTQVVNGHLLMNRNNVYEEYLGGLRREGGDRIAAHFNWWTVEVSKEEGAKQLGMMFVDEKGECHPNGTPRLANGTGHGNGYEEKKRLHLTAFMRPVSLHTGAWRYPESYPDANFNFNHLKSFIQKLESAKFDAFFMADHLAVLNMPLEALKRSHTTTSFEPFTLLSALSQCTSKIGLAATASTTYDEPYHIARRFASLDHISNGRAAWNIVTTGNPESAKNFGQEEHREHGDRYRRAREFYDVVTGLWDSFADDAFVRDRESGIYLNPDRMHVLGHKGEQLNVRGPLNIARPVQGWPVIVQAGQSDPGKQLAAETAELVFCSPGNLARAKELYSDIKSRTQAAGRSRDHIKILPAAMIIVGDNWEDAQRKRLELDSLVHYDSAIAQLSISLGTDASVFDPDAPLPKNLPETNASKTGREGVIQLAAEENLTVRQIAQRYGGFWGLAFLGSPEKIADDMQQWLDEEACDGFTCVMPYLPQGLDDVVQKLVPVLQERGLFRKEYEGNTLREHLGLPRPGNKFFEGNKTGIRAVTGEETDEKKTNGVVPAVAINGAPVNEAPMKGIQKAAEGENGHLNSTGQDWILEATR</sequence>
<dbReference type="PANTHER" id="PTHR30011:SF16">
    <property type="entry name" value="C2H2 FINGER DOMAIN TRANSCRIPTION FACTOR (EUROFUNG)-RELATED"/>
    <property type="match status" value="1"/>
</dbReference>
<proteinExistence type="inferred from homology"/>
<dbReference type="InterPro" id="IPR005069">
    <property type="entry name" value="Nucl-diP-sugar_transferase"/>
</dbReference>
<dbReference type="PANTHER" id="PTHR30011">
    <property type="entry name" value="ALKANESULFONATE MONOOXYGENASE-RELATED"/>
    <property type="match status" value="1"/>
</dbReference>
<dbReference type="Gene3D" id="3.20.20.30">
    <property type="entry name" value="Luciferase-like domain"/>
    <property type="match status" value="1"/>
</dbReference>
<keyword evidence="6" id="KW-0812">Transmembrane</keyword>
<keyword evidence="3" id="KW-0560">Oxidoreductase</keyword>
<comment type="caution">
    <text evidence="9">The sequence shown here is derived from an EMBL/GenBank/DDBJ whole genome shotgun (WGS) entry which is preliminary data.</text>
</comment>
<name>A0AAI8YVI9_9PEZI</name>
<dbReference type="GO" id="GO:0004497">
    <property type="term" value="F:monooxygenase activity"/>
    <property type="evidence" value="ECO:0007669"/>
    <property type="project" value="UniProtKB-KW"/>
</dbReference>
<keyword evidence="4" id="KW-0503">Monooxygenase</keyword>
<evidence type="ECO:0000256" key="3">
    <source>
        <dbReference type="ARBA" id="ARBA00023002"/>
    </source>
</evidence>
<keyword evidence="6" id="KW-1133">Transmembrane helix</keyword>
<dbReference type="Pfam" id="PF03407">
    <property type="entry name" value="Nucleotid_trans"/>
    <property type="match status" value="1"/>
</dbReference>
<organism evidence="9 10">
    <name type="scientific">Lecanosticta acicola</name>
    <dbReference type="NCBI Taxonomy" id="111012"/>
    <lineage>
        <taxon>Eukaryota</taxon>
        <taxon>Fungi</taxon>
        <taxon>Dikarya</taxon>
        <taxon>Ascomycota</taxon>
        <taxon>Pezizomycotina</taxon>
        <taxon>Dothideomycetes</taxon>
        <taxon>Dothideomycetidae</taxon>
        <taxon>Mycosphaerellales</taxon>
        <taxon>Mycosphaerellaceae</taxon>
        <taxon>Lecanosticta</taxon>
    </lineage>
</organism>
<gene>
    <name evidence="9" type="ORF">LECACI_7A002756</name>
</gene>
<reference evidence="9" key="1">
    <citation type="submission" date="2023-11" db="EMBL/GenBank/DDBJ databases">
        <authorList>
            <person name="Alioto T."/>
            <person name="Alioto T."/>
            <person name="Gomez Garrido J."/>
        </authorList>
    </citation>
    <scope>NUCLEOTIDE SEQUENCE</scope>
</reference>
<dbReference type="InterPro" id="IPR036661">
    <property type="entry name" value="Luciferase-like_sf"/>
</dbReference>
<dbReference type="EMBL" id="CAVMBE010000012">
    <property type="protein sequence ID" value="CAK3919805.1"/>
    <property type="molecule type" value="Genomic_DNA"/>
</dbReference>
<accession>A0AAI8YVI9</accession>
<dbReference type="AlphaFoldDB" id="A0AAI8YVI9"/>
<evidence type="ECO:0000313" key="9">
    <source>
        <dbReference type="EMBL" id="CAK3919805.1"/>
    </source>
</evidence>
<evidence type="ECO:0000259" key="7">
    <source>
        <dbReference type="Pfam" id="PF00296"/>
    </source>
</evidence>
<dbReference type="NCBIfam" id="TIGR03860">
    <property type="entry name" value="FMN_nitrolo"/>
    <property type="match status" value="1"/>
</dbReference>
<keyword evidence="10" id="KW-1185">Reference proteome</keyword>
<protein>
    <submittedName>
        <fullName evidence="9">Histidine--tRNA ligase</fullName>
    </submittedName>
</protein>
<dbReference type="InterPro" id="IPR051260">
    <property type="entry name" value="Diverse_substr_monoxygenases"/>
</dbReference>
<keyword evidence="6" id="KW-0472">Membrane</keyword>
<evidence type="ECO:0000256" key="1">
    <source>
        <dbReference type="ARBA" id="ARBA00022630"/>
    </source>
</evidence>
<feature type="domain" description="Luciferase-like" evidence="7">
    <location>
        <begin position="404"/>
        <end position="756"/>
    </location>
</feature>
<keyword evidence="2" id="KW-0288">FMN</keyword>
<feature type="domain" description="Nucleotide-diphospho-sugar transferase" evidence="8">
    <location>
        <begin position="90"/>
        <end position="303"/>
    </location>
</feature>